<sequence length="127" mass="14193">MSPFESFSTAFSSLNSQTEPAQSYDDAMEDTDDEHTPTQQSFGSSIPYSQSESPQSSDGYVGSDDAMEDMLKRYTQTTRSFSAVASIDSQGSDAVERDSDRVEKEERDRSDLFDEMIKQRVQEVVSV</sequence>
<name>A0AA39YL92_9PEZI</name>
<feature type="compositionally biased region" description="Polar residues" evidence="1">
    <location>
        <begin position="1"/>
        <end position="21"/>
    </location>
</feature>
<dbReference type="AlphaFoldDB" id="A0AA39YL92"/>
<feature type="region of interest" description="Disordered" evidence="1">
    <location>
        <begin position="83"/>
        <end position="109"/>
    </location>
</feature>
<dbReference type="Proteomes" id="UP001175001">
    <property type="component" value="Unassembled WGS sequence"/>
</dbReference>
<proteinExistence type="predicted"/>
<feature type="compositionally biased region" description="Polar residues" evidence="1">
    <location>
        <begin position="37"/>
        <end position="58"/>
    </location>
</feature>
<evidence type="ECO:0000313" key="2">
    <source>
        <dbReference type="EMBL" id="KAK0653621.1"/>
    </source>
</evidence>
<feature type="compositionally biased region" description="Polar residues" evidence="1">
    <location>
        <begin position="83"/>
        <end position="92"/>
    </location>
</feature>
<protein>
    <submittedName>
        <fullName evidence="2">Uncharacterized protein</fullName>
    </submittedName>
</protein>
<organism evidence="2 3">
    <name type="scientific">Lasiodiplodia hormozganensis</name>
    <dbReference type="NCBI Taxonomy" id="869390"/>
    <lineage>
        <taxon>Eukaryota</taxon>
        <taxon>Fungi</taxon>
        <taxon>Dikarya</taxon>
        <taxon>Ascomycota</taxon>
        <taxon>Pezizomycotina</taxon>
        <taxon>Dothideomycetes</taxon>
        <taxon>Dothideomycetes incertae sedis</taxon>
        <taxon>Botryosphaeriales</taxon>
        <taxon>Botryosphaeriaceae</taxon>
        <taxon>Lasiodiplodia</taxon>
    </lineage>
</organism>
<evidence type="ECO:0000313" key="3">
    <source>
        <dbReference type="Proteomes" id="UP001175001"/>
    </source>
</evidence>
<comment type="caution">
    <text evidence="2">The sequence shown here is derived from an EMBL/GenBank/DDBJ whole genome shotgun (WGS) entry which is preliminary data.</text>
</comment>
<keyword evidence="3" id="KW-1185">Reference proteome</keyword>
<accession>A0AA39YL92</accession>
<reference evidence="2" key="1">
    <citation type="submission" date="2023-06" db="EMBL/GenBank/DDBJ databases">
        <title>Multi-omics analyses reveal the molecular pathogenesis toolkit of Lasiodiplodia hormozganensis, a cross-kingdom pathogen.</title>
        <authorList>
            <person name="Felix C."/>
            <person name="Meneses R."/>
            <person name="Goncalves M.F.M."/>
            <person name="Tilleman L."/>
            <person name="Duarte A.S."/>
            <person name="Jorrin-Novo J.V."/>
            <person name="Van De Peer Y."/>
            <person name="Deforce D."/>
            <person name="Van Nieuwerburgh F."/>
            <person name="Esteves A.C."/>
            <person name="Alves A."/>
        </authorList>
    </citation>
    <scope>NUCLEOTIDE SEQUENCE</scope>
    <source>
        <strain evidence="2">CBS 339.90</strain>
    </source>
</reference>
<evidence type="ECO:0000256" key="1">
    <source>
        <dbReference type="SAM" id="MobiDB-lite"/>
    </source>
</evidence>
<dbReference type="EMBL" id="JAUJDW010000026">
    <property type="protein sequence ID" value="KAK0653621.1"/>
    <property type="molecule type" value="Genomic_DNA"/>
</dbReference>
<feature type="compositionally biased region" description="Basic and acidic residues" evidence="1">
    <location>
        <begin position="94"/>
        <end position="109"/>
    </location>
</feature>
<gene>
    <name evidence="2" type="ORF">DIS24_g5922</name>
</gene>
<feature type="region of interest" description="Disordered" evidence="1">
    <location>
        <begin position="1"/>
        <end position="68"/>
    </location>
</feature>